<proteinExistence type="predicted"/>
<evidence type="ECO:0000259" key="1">
    <source>
        <dbReference type="Pfam" id="PF12724"/>
    </source>
</evidence>
<organism evidence="2 3">
    <name type="scientific">Hominisplanchenecus faecis</name>
    <dbReference type="NCBI Taxonomy" id="2885351"/>
    <lineage>
        <taxon>Bacteria</taxon>
        <taxon>Bacillati</taxon>
        <taxon>Bacillota</taxon>
        <taxon>Clostridia</taxon>
        <taxon>Lachnospirales</taxon>
        <taxon>Lachnospiraceae</taxon>
        <taxon>Hominisplanchenecus</taxon>
    </lineage>
</organism>
<dbReference type="RefSeq" id="WP_022119529.1">
    <property type="nucleotide sequence ID" value="NZ_JAJEQE010000014.1"/>
</dbReference>
<accession>A0ABS8EUA2</accession>
<dbReference type="InterPro" id="IPR029039">
    <property type="entry name" value="Flavoprotein-like_sf"/>
</dbReference>
<dbReference type="Pfam" id="PF12724">
    <property type="entry name" value="Flavodoxin_5"/>
    <property type="match status" value="1"/>
</dbReference>
<comment type="caution">
    <text evidence="2">The sequence shown here is derived from an EMBL/GenBank/DDBJ whole genome shotgun (WGS) entry which is preliminary data.</text>
</comment>
<evidence type="ECO:0000313" key="2">
    <source>
        <dbReference type="EMBL" id="MCC2148781.1"/>
    </source>
</evidence>
<protein>
    <submittedName>
        <fullName evidence="2">Flavodoxin domain-containing protein</fullName>
    </submittedName>
</protein>
<evidence type="ECO:0000313" key="3">
    <source>
        <dbReference type="Proteomes" id="UP001299235"/>
    </source>
</evidence>
<feature type="domain" description="Flavodoxin" evidence="1">
    <location>
        <begin position="4"/>
        <end position="137"/>
    </location>
</feature>
<name>A0ABS8EUA2_9FIRM</name>
<reference evidence="2 3" key="1">
    <citation type="submission" date="2021-10" db="EMBL/GenBank/DDBJ databases">
        <title>Anaerobic single-cell dispensing facilitates the cultivation of human gut bacteria.</title>
        <authorList>
            <person name="Afrizal A."/>
        </authorList>
    </citation>
    <scope>NUCLEOTIDE SEQUENCE [LARGE SCALE GENOMIC DNA]</scope>
    <source>
        <strain evidence="2 3">CLA-AA-H246</strain>
    </source>
</reference>
<dbReference type="PANTHER" id="PTHR38030">
    <property type="entry name" value="PROTOPORPHYRINOGEN IX DEHYDROGENASE [MENAQUINONE]"/>
    <property type="match status" value="1"/>
</dbReference>
<dbReference type="SUPFAM" id="SSF52218">
    <property type="entry name" value="Flavoproteins"/>
    <property type="match status" value="1"/>
</dbReference>
<dbReference type="InterPro" id="IPR026816">
    <property type="entry name" value="Flavodoxin_dom"/>
</dbReference>
<keyword evidence="3" id="KW-1185">Reference proteome</keyword>
<dbReference type="InterPro" id="IPR052200">
    <property type="entry name" value="Protoporphyrinogen_IX_DH"/>
</dbReference>
<gene>
    <name evidence="2" type="ORF">LKD42_05885</name>
</gene>
<sequence length="173" mass="19824">MKQIVIYKSRTGFTKKYAKWLAQSLNCECIPQEDVGGERLSDYDVIIFGSSFRAGNVEELKWYKETILPFEKTNVLFVTGAMPPSSADAVKSIEQQLGKGEDREVKVFYLQSGLNYEAMNLGDKLMMKVFCKMMKSRKAHSEEEKALFEQMQKSFDVCEKANLEPMLNYIQGL</sequence>
<dbReference type="EMBL" id="JAJEQE010000014">
    <property type="protein sequence ID" value="MCC2148781.1"/>
    <property type="molecule type" value="Genomic_DNA"/>
</dbReference>
<dbReference type="Proteomes" id="UP001299235">
    <property type="component" value="Unassembled WGS sequence"/>
</dbReference>
<dbReference type="Gene3D" id="3.40.50.360">
    <property type="match status" value="1"/>
</dbReference>
<dbReference type="PANTHER" id="PTHR38030:SF2">
    <property type="entry name" value="PROTOPORPHYRINOGEN IX DEHYDROGENASE [QUINONE]"/>
    <property type="match status" value="1"/>
</dbReference>